<evidence type="ECO:0000256" key="6">
    <source>
        <dbReference type="SAM" id="Phobius"/>
    </source>
</evidence>
<dbReference type="PANTHER" id="PTHR23502:SF134">
    <property type="entry name" value="MAJOR FACILITATOR SUPERFAMILY (MFS) PROFILE DOMAIN-CONTAINING PROTEIN-RELATED"/>
    <property type="match status" value="1"/>
</dbReference>
<comment type="subcellular location">
    <subcellularLocation>
        <location evidence="1">Membrane</location>
        <topology evidence="1">Multi-pass membrane protein</topology>
    </subcellularLocation>
</comment>
<dbReference type="AlphaFoldDB" id="A0A371DNS4"/>
<feature type="transmembrane region" description="Helical" evidence="6">
    <location>
        <begin position="264"/>
        <end position="282"/>
    </location>
</feature>
<sequence>MRTPHVERGATPVNVAGTGSHARRSTVTTHERIDVLLSLPGRSPEVTIDDTDVSERKHPHDEEKGAAKLQQEQSFEESSEETTYVEFEEGDPNNPANFSYGRKWAITLAVSFFSLIAASSSAAYALGFPSMTRDLNATQFEATLGLSMWALALALVPLWSTSFSEEFGRQPVYIVSGVGSVLMHLMVALAQNIQTVIIGRFLGGAFGSTAAAMVGGTIADIWAPSERGLPMSVFAIMIMAGPGLGCVASGWIEQNPHLHWRWIQWIHVIFYGIFLVTFPLVMRETRPGVLLKRTAKKLRKKTGNMHYRARVEDQIPSLATLMYISCTRTIYLLFTEPVVAAFSVWAGFAWGILFVLVESIGPAFRSVHNFSTGEVGSVFAAMIAGCIVGEVIQIYQEKLYAKYYPTKGPEARLFSACLAAILFPAGMFIYAWCTFPSVPWIGMAMGIFVIMTSLFNIYVAVFTYLADCYGVFASSALAGQSLSRNLMGAIFPLFSEQMFSKLTYHWGNTLFACIATLMIPIPFALYWKGPAIRARSKFASQVIHK</sequence>
<dbReference type="CDD" id="cd17323">
    <property type="entry name" value="MFS_Tpo1_MDR_like"/>
    <property type="match status" value="1"/>
</dbReference>
<evidence type="ECO:0000256" key="5">
    <source>
        <dbReference type="SAM" id="MobiDB-lite"/>
    </source>
</evidence>
<evidence type="ECO:0000256" key="3">
    <source>
        <dbReference type="ARBA" id="ARBA00022989"/>
    </source>
</evidence>
<dbReference type="GO" id="GO:0005886">
    <property type="term" value="C:plasma membrane"/>
    <property type="evidence" value="ECO:0007669"/>
    <property type="project" value="TreeGrafter"/>
</dbReference>
<dbReference type="InterPro" id="IPR036259">
    <property type="entry name" value="MFS_trans_sf"/>
</dbReference>
<feature type="region of interest" description="Disordered" evidence="5">
    <location>
        <begin position="1"/>
        <end position="26"/>
    </location>
</feature>
<feature type="transmembrane region" description="Helical" evidence="6">
    <location>
        <begin position="438"/>
        <end position="459"/>
    </location>
</feature>
<dbReference type="EMBL" id="KZ857385">
    <property type="protein sequence ID" value="RDX54193.1"/>
    <property type="molecule type" value="Genomic_DNA"/>
</dbReference>
<organism evidence="8 9">
    <name type="scientific">Lentinus brumalis</name>
    <dbReference type="NCBI Taxonomy" id="2498619"/>
    <lineage>
        <taxon>Eukaryota</taxon>
        <taxon>Fungi</taxon>
        <taxon>Dikarya</taxon>
        <taxon>Basidiomycota</taxon>
        <taxon>Agaricomycotina</taxon>
        <taxon>Agaricomycetes</taxon>
        <taxon>Polyporales</taxon>
        <taxon>Polyporaceae</taxon>
        <taxon>Lentinus</taxon>
    </lineage>
</organism>
<feature type="compositionally biased region" description="Basic and acidic residues" evidence="5">
    <location>
        <begin position="53"/>
        <end position="66"/>
    </location>
</feature>
<evidence type="ECO:0000259" key="7">
    <source>
        <dbReference type="PROSITE" id="PS50850"/>
    </source>
</evidence>
<dbReference type="PROSITE" id="PS50850">
    <property type="entry name" value="MFS"/>
    <property type="match status" value="1"/>
</dbReference>
<evidence type="ECO:0000256" key="2">
    <source>
        <dbReference type="ARBA" id="ARBA00022692"/>
    </source>
</evidence>
<keyword evidence="4 6" id="KW-0472">Membrane</keyword>
<feature type="transmembrane region" description="Helical" evidence="6">
    <location>
        <begin position="140"/>
        <end position="160"/>
    </location>
</feature>
<dbReference type="SUPFAM" id="SSF103473">
    <property type="entry name" value="MFS general substrate transporter"/>
    <property type="match status" value="1"/>
</dbReference>
<reference evidence="8 9" key="1">
    <citation type="journal article" date="2018" name="Biotechnol. Biofuels">
        <title>Integrative visual omics of the white-rot fungus Polyporus brumalis exposes the biotechnological potential of its oxidative enzymes for delignifying raw plant biomass.</title>
        <authorList>
            <person name="Miyauchi S."/>
            <person name="Rancon A."/>
            <person name="Drula E."/>
            <person name="Hage H."/>
            <person name="Chaduli D."/>
            <person name="Favel A."/>
            <person name="Grisel S."/>
            <person name="Henrissat B."/>
            <person name="Herpoel-Gimbert I."/>
            <person name="Ruiz-Duenas F.J."/>
            <person name="Chevret D."/>
            <person name="Hainaut M."/>
            <person name="Lin J."/>
            <person name="Wang M."/>
            <person name="Pangilinan J."/>
            <person name="Lipzen A."/>
            <person name="Lesage-Meessen L."/>
            <person name="Navarro D."/>
            <person name="Riley R."/>
            <person name="Grigoriev I.V."/>
            <person name="Zhou S."/>
            <person name="Raouche S."/>
            <person name="Rosso M.N."/>
        </authorList>
    </citation>
    <scope>NUCLEOTIDE SEQUENCE [LARGE SCALE GENOMIC DNA]</scope>
    <source>
        <strain evidence="8 9">BRFM 1820</strain>
    </source>
</reference>
<keyword evidence="2 6" id="KW-0812">Transmembrane</keyword>
<name>A0A371DNS4_9APHY</name>
<dbReference type="PANTHER" id="PTHR23502">
    <property type="entry name" value="MAJOR FACILITATOR SUPERFAMILY"/>
    <property type="match status" value="1"/>
</dbReference>
<feature type="transmembrane region" description="Helical" evidence="6">
    <location>
        <begin position="375"/>
        <end position="392"/>
    </location>
</feature>
<feature type="transmembrane region" description="Helical" evidence="6">
    <location>
        <begin position="330"/>
        <end position="355"/>
    </location>
</feature>
<feature type="transmembrane region" description="Helical" evidence="6">
    <location>
        <begin position="506"/>
        <end position="527"/>
    </location>
</feature>
<dbReference type="FunFam" id="1.20.1250.20:FF:000082">
    <property type="entry name" value="MFS multidrug transporter, putative"/>
    <property type="match status" value="1"/>
</dbReference>
<dbReference type="InterPro" id="IPR011701">
    <property type="entry name" value="MFS"/>
</dbReference>
<dbReference type="Pfam" id="PF07690">
    <property type="entry name" value="MFS_1"/>
    <property type="match status" value="1"/>
</dbReference>
<evidence type="ECO:0000313" key="9">
    <source>
        <dbReference type="Proteomes" id="UP000256964"/>
    </source>
</evidence>
<feature type="transmembrane region" description="Helical" evidence="6">
    <location>
        <begin position="172"/>
        <end position="191"/>
    </location>
</feature>
<feature type="transmembrane region" description="Helical" evidence="6">
    <location>
        <begin position="231"/>
        <end position="252"/>
    </location>
</feature>
<dbReference type="OrthoDB" id="5376138at2759"/>
<feature type="domain" description="Major facilitator superfamily (MFS) profile" evidence="7">
    <location>
        <begin position="106"/>
        <end position="533"/>
    </location>
</feature>
<gene>
    <name evidence="8" type="ORF">OH76DRAFT_1479211</name>
</gene>
<accession>A0A371DNS4</accession>
<evidence type="ECO:0000256" key="4">
    <source>
        <dbReference type="ARBA" id="ARBA00023136"/>
    </source>
</evidence>
<dbReference type="Gene3D" id="1.20.1250.20">
    <property type="entry name" value="MFS general substrate transporter like domains"/>
    <property type="match status" value="1"/>
</dbReference>
<dbReference type="InterPro" id="IPR020846">
    <property type="entry name" value="MFS_dom"/>
</dbReference>
<feature type="transmembrane region" description="Helical" evidence="6">
    <location>
        <begin position="471"/>
        <end position="494"/>
    </location>
</feature>
<dbReference type="STRING" id="139420.A0A371DNS4"/>
<dbReference type="GO" id="GO:0022857">
    <property type="term" value="F:transmembrane transporter activity"/>
    <property type="evidence" value="ECO:0007669"/>
    <property type="project" value="InterPro"/>
</dbReference>
<feature type="transmembrane region" description="Helical" evidence="6">
    <location>
        <begin position="413"/>
        <end position="432"/>
    </location>
</feature>
<keyword evidence="3 6" id="KW-1133">Transmembrane helix</keyword>
<evidence type="ECO:0000256" key="1">
    <source>
        <dbReference type="ARBA" id="ARBA00004141"/>
    </source>
</evidence>
<protein>
    <submittedName>
        <fullName evidence="8">MFS general substrate transporter</fullName>
    </submittedName>
</protein>
<evidence type="ECO:0000313" key="8">
    <source>
        <dbReference type="EMBL" id="RDX54193.1"/>
    </source>
</evidence>
<feature type="transmembrane region" description="Helical" evidence="6">
    <location>
        <begin position="104"/>
        <end position="128"/>
    </location>
</feature>
<proteinExistence type="predicted"/>
<dbReference type="Proteomes" id="UP000256964">
    <property type="component" value="Unassembled WGS sequence"/>
</dbReference>
<keyword evidence="9" id="KW-1185">Reference proteome</keyword>
<feature type="transmembrane region" description="Helical" evidence="6">
    <location>
        <begin position="197"/>
        <end position="219"/>
    </location>
</feature>
<feature type="region of interest" description="Disordered" evidence="5">
    <location>
        <begin position="44"/>
        <end position="82"/>
    </location>
</feature>